<dbReference type="GO" id="GO:0022625">
    <property type="term" value="C:cytosolic large ribosomal subunit"/>
    <property type="evidence" value="ECO:0007669"/>
    <property type="project" value="TreeGrafter"/>
</dbReference>
<name>A0A1D2AB51_AUXPR</name>
<dbReference type="PANTHER" id="PTHR10916">
    <property type="entry name" value="60S RIBOSOMAL PROTEIN L35/50S RIBOSOMAL PROTEIN L29"/>
    <property type="match status" value="1"/>
</dbReference>
<dbReference type="Gene3D" id="1.10.287.310">
    <property type="match status" value="1"/>
</dbReference>
<feature type="region of interest" description="Disordered" evidence="6">
    <location>
        <begin position="100"/>
        <end position="125"/>
    </location>
</feature>
<organism evidence="7">
    <name type="scientific">Auxenochlorella protothecoides</name>
    <name type="common">Green microalga</name>
    <name type="synonym">Chlorella protothecoides</name>
    <dbReference type="NCBI Taxonomy" id="3075"/>
    <lineage>
        <taxon>Eukaryota</taxon>
        <taxon>Viridiplantae</taxon>
        <taxon>Chlorophyta</taxon>
        <taxon>core chlorophytes</taxon>
        <taxon>Trebouxiophyceae</taxon>
        <taxon>Chlorellales</taxon>
        <taxon>Chlorellaceae</taxon>
        <taxon>Auxenochlorella</taxon>
    </lineage>
</organism>
<dbReference type="Pfam" id="PF00831">
    <property type="entry name" value="Ribosomal_L29"/>
    <property type="match status" value="1"/>
</dbReference>
<dbReference type="InterPro" id="IPR036049">
    <property type="entry name" value="Ribosomal_uL29_sf"/>
</dbReference>
<evidence type="ECO:0000256" key="5">
    <source>
        <dbReference type="ARBA" id="ARBA00042960"/>
    </source>
</evidence>
<dbReference type="InterPro" id="IPR001854">
    <property type="entry name" value="Ribosomal_uL29"/>
</dbReference>
<sequence>MFAVASATSLTARPLQRPFVPCKSPQHARQAPVCMAKPVKASELRNLSIAEIDAQVDQLKRDLFALRIKFAKQEDWKPSSVKEIKHKVAQLLTVRRENEAKEGMLKRESRKAAKKKLLDAGFGRA</sequence>
<accession>A0A1D2AB51</accession>
<dbReference type="EMBL" id="GDKF01002459">
    <property type="protein sequence ID" value="JAT76163.1"/>
    <property type="molecule type" value="Transcribed_RNA"/>
</dbReference>
<gene>
    <name evidence="7" type="ORF">g.7788</name>
</gene>
<evidence type="ECO:0000256" key="6">
    <source>
        <dbReference type="SAM" id="MobiDB-lite"/>
    </source>
</evidence>
<evidence type="ECO:0000256" key="1">
    <source>
        <dbReference type="ARBA" id="ARBA00009254"/>
    </source>
</evidence>
<dbReference type="SUPFAM" id="SSF46561">
    <property type="entry name" value="Ribosomal protein L29 (L29p)"/>
    <property type="match status" value="1"/>
</dbReference>
<evidence type="ECO:0000256" key="4">
    <source>
        <dbReference type="ARBA" id="ARBA00040028"/>
    </source>
</evidence>
<evidence type="ECO:0000256" key="2">
    <source>
        <dbReference type="ARBA" id="ARBA00022980"/>
    </source>
</evidence>
<proteinExistence type="inferred from homology"/>
<keyword evidence="3" id="KW-0687">Ribonucleoprotein</keyword>
<protein>
    <recommendedName>
        <fullName evidence="4">Large ribosomal subunit protein uL29c</fullName>
    </recommendedName>
    <alternativeName>
        <fullName evidence="5">50S ribosomal protein L29, chloroplastic</fullName>
    </alternativeName>
</protein>
<evidence type="ECO:0000256" key="3">
    <source>
        <dbReference type="ARBA" id="ARBA00023274"/>
    </source>
</evidence>
<dbReference type="PANTHER" id="PTHR10916:SF0">
    <property type="entry name" value="LARGE RIBOSOMAL SUBUNIT PROTEIN UL29C"/>
    <property type="match status" value="1"/>
</dbReference>
<dbReference type="HAMAP" id="MF_00374">
    <property type="entry name" value="Ribosomal_uL29"/>
    <property type="match status" value="1"/>
</dbReference>
<reference evidence="7" key="1">
    <citation type="submission" date="2015-08" db="EMBL/GenBank/DDBJ databases">
        <authorList>
            <person name="Babu N.S."/>
            <person name="Beckwith C.J."/>
            <person name="Beseler K.G."/>
            <person name="Brison A."/>
            <person name="Carone J.V."/>
            <person name="Caskin T.P."/>
            <person name="Diamond M."/>
            <person name="Durham M.E."/>
            <person name="Foxe J.M."/>
            <person name="Go M."/>
            <person name="Henderson B.A."/>
            <person name="Jones I.B."/>
            <person name="McGettigan J.A."/>
            <person name="Micheletti S.J."/>
            <person name="Nasrallah M.E."/>
            <person name="Ortiz D."/>
            <person name="Piller C.R."/>
            <person name="Privatt S.R."/>
            <person name="Schneider S.L."/>
            <person name="Sharp S."/>
            <person name="Smith T.C."/>
            <person name="Stanton J.D."/>
            <person name="Ullery H.E."/>
            <person name="Wilson R.J."/>
            <person name="Serrano M.G."/>
            <person name="Buck G."/>
            <person name="Lee V."/>
            <person name="Wang Y."/>
            <person name="Carvalho R."/>
            <person name="Voegtly L."/>
            <person name="Shi R."/>
            <person name="Duckworth R."/>
            <person name="Johnson A."/>
            <person name="Loviza R."/>
            <person name="Walstead R."/>
            <person name="Shah Z."/>
            <person name="Kiflezghi M."/>
            <person name="Wade K."/>
            <person name="Ball S.L."/>
            <person name="Bradley K.W."/>
            <person name="Asai D.J."/>
            <person name="Bowman C.A."/>
            <person name="Russell D.A."/>
            <person name="Pope W.H."/>
            <person name="Jacobs-Sera D."/>
            <person name="Hendrix R.W."/>
            <person name="Hatfull G.F."/>
        </authorList>
    </citation>
    <scope>NUCLEOTIDE SEQUENCE</scope>
</reference>
<dbReference type="InterPro" id="IPR050063">
    <property type="entry name" value="Ribosomal_protein_uL29"/>
</dbReference>
<feature type="compositionally biased region" description="Basic and acidic residues" evidence="6">
    <location>
        <begin position="100"/>
        <end position="111"/>
    </location>
</feature>
<dbReference type="GO" id="GO:0006412">
    <property type="term" value="P:translation"/>
    <property type="evidence" value="ECO:0007669"/>
    <property type="project" value="InterPro"/>
</dbReference>
<comment type="similarity">
    <text evidence="1">Belongs to the universal ribosomal protein uL29 family.</text>
</comment>
<keyword evidence="2" id="KW-0689">Ribosomal protein</keyword>
<dbReference type="AlphaFoldDB" id="A0A1D2AB51"/>
<dbReference type="NCBIfam" id="TIGR00012">
    <property type="entry name" value="L29"/>
    <property type="match status" value="1"/>
</dbReference>
<evidence type="ECO:0000313" key="7">
    <source>
        <dbReference type="EMBL" id="JAT76163.1"/>
    </source>
</evidence>
<dbReference type="GO" id="GO:0003735">
    <property type="term" value="F:structural constituent of ribosome"/>
    <property type="evidence" value="ECO:0007669"/>
    <property type="project" value="InterPro"/>
</dbReference>